<keyword evidence="2" id="KW-1185">Reference proteome</keyword>
<reference evidence="1" key="1">
    <citation type="submission" date="2022-08" db="EMBL/GenBank/DDBJ databases">
        <authorList>
            <person name="Kallberg Y."/>
            <person name="Tangrot J."/>
            <person name="Rosling A."/>
        </authorList>
    </citation>
    <scope>NUCLEOTIDE SEQUENCE</scope>
    <source>
        <strain evidence="1">Wild A</strain>
    </source>
</reference>
<dbReference type="EMBL" id="CAMKVN010006827">
    <property type="protein sequence ID" value="CAI2190764.1"/>
    <property type="molecule type" value="Genomic_DNA"/>
</dbReference>
<proteinExistence type="predicted"/>
<dbReference type="OrthoDB" id="2348082at2759"/>
<evidence type="ECO:0000313" key="2">
    <source>
        <dbReference type="Proteomes" id="UP001153678"/>
    </source>
</evidence>
<evidence type="ECO:0000313" key="1">
    <source>
        <dbReference type="EMBL" id="CAI2190764.1"/>
    </source>
</evidence>
<accession>A0A9W4T305</accession>
<name>A0A9W4T305_9GLOM</name>
<feature type="non-terminal residue" evidence="1">
    <location>
        <position position="99"/>
    </location>
</feature>
<dbReference type="AlphaFoldDB" id="A0A9W4T305"/>
<sequence length="99" mass="11757">KYIKDSCNENNNNGKMESLSQVIPEVLAKKVKKALLEVLKMVICQNFKESNKFVRDHLSYVKKLRLAENPNRYARYITRKLVSDEISYNTRIEKVQTWY</sequence>
<organism evidence="1 2">
    <name type="scientific">Funneliformis geosporum</name>
    <dbReference type="NCBI Taxonomy" id="1117311"/>
    <lineage>
        <taxon>Eukaryota</taxon>
        <taxon>Fungi</taxon>
        <taxon>Fungi incertae sedis</taxon>
        <taxon>Mucoromycota</taxon>
        <taxon>Glomeromycotina</taxon>
        <taxon>Glomeromycetes</taxon>
        <taxon>Glomerales</taxon>
        <taxon>Glomeraceae</taxon>
        <taxon>Funneliformis</taxon>
    </lineage>
</organism>
<protein>
    <submittedName>
        <fullName evidence="1">12236_t:CDS:1</fullName>
    </submittedName>
</protein>
<gene>
    <name evidence="1" type="ORF">FWILDA_LOCUS14738</name>
</gene>
<comment type="caution">
    <text evidence="1">The sequence shown here is derived from an EMBL/GenBank/DDBJ whole genome shotgun (WGS) entry which is preliminary data.</text>
</comment>
<dbReference type="Proteomes" id="UP001153678">
    <property type="component" value="Unassembled WGS sequence"/>
</dbReference>